<comment type="similarity">
    <text evidence="2 9">Belongs to the iron/ascorbate-dependent oxidoreductase family.</text>
</comment>
<dbReference type="EMBL" id="GISG01123484">
    <property type="protein sequence ID" value="MBA4641293.1"/>
    <property type="molecule type" value="Transcribed_RNA"/>
</dbReference>
<dbReference type="InterPro" id="IPR026992">
    <property type="entry name" value="DIOX_N"/>
</dbReference>
<sequence>METARVQSVASTCTSKEEIPSDFIRPENEQPGITTVGSTDFEIPVIEINDSDEERLAKVIAKASSEIGFFQVINHGIPRDVIDNLKRVGKEFFELPQQEKEEYSKLPGSIEGYGTALQKEAEGKENIKGWVDHLFHRVWPPHVINYRFWPKNPQSYREATEEYTKHLRGVADKLFRCMSIGLGLEPNDLKEGTGGENLEYMMKINYYPPCPRPDLALGVPAHTDMSALTLLVPNEVPGLQICKDGSWYDVDYVPDAIVVHIGDQVEIMSNGKYKAVLHRTTVDKDRTRISWPVFLEPPADFIVGPSPKLINDENPAKYKSKKFRDYAYCKLNKLPQ</sequence>
<dbReference type="Pfam" id="PF03171">
    <property type="entry name" value="2OG-FeII_Oxy"/>
    <property type="match status" value="1"/>
</dbReference>
<dbReference type="InterPro" id="IPR027443">
    <property type="entry name" value="IPNS-like_sf"/>
</dbReference>
<reference evidence="12" key="1">
    <citation type="journal article" date="2013" name="J. Plant Res.">
        <title>Effect of fungi and light on seed germination of three Opuntia species from semiarid lands of central Mexico.</title>
        <authorList>
            <person name="Delgado-Sanchez P."/>
            <person name="Jimenez-Bremont J.F."/>
            <person name="Guerrero-Gonzalez Mde L."/>
            <person name="Flores J."/>
        </authorList>
    </citation>
    <scope>NUCLEOTIDE SEQUENCE</scope>
    <source>
        <tissue evidence="12">Cladode</tissue>
    </source>
</reference>
<evidence type="ECO:0000256" key="7">
    <source>
        <dbReference type="ARBA" id="ARBA00023004"/>
    </source>
</evidence>
<evidence type="ECO:0000256" key="8">
    <source>
        <dbReference type="ARBA" id="ARBA00023241"/>
    </source>
</evidence>
<feature type="region of interest" description="Disordered" evidence="10">
    <location>
        <begin position="1"/>
        <end position="20"/>
    </location>
</feature>
<evidence type="ECO:0000256" key="2">
    <source>
        <dbReference type="ARBA" id="ARBA00008056"/>
    </source>
</evidence>
<dbReference type="Pfam" id="PF14226">
    <property type="entry name" value="DIOX_N"/>
    <property type="match status" value="1"/>
</dbReference>
<dbReference type="FunFam" id="2.60.120.330:FF:000009">
    <property type="entry name" value="Flavonol synthase"/>
    <property type="match status" value="1"/>
</dbReference>
<dbReference type="InterPro" id="IPR005123">
    <property type="entry name" value="Oxoglu/Fe-dep_dioxygenase_dom"/>
</dbReference>
<feature type="compositionally biased region" description="Polar residues" evidence="10">
    <location>
        <begin position="1"/>
        <end position="14"/>
    </location>
</feature>
<organism evidence="12">
    <name type="scientific">Opuntia streptacantha</name>
    <name type="common">Prickly pear cactus</name>
    <name type="synonym">Opuntia cardona</name>
    <dbReference type="NCBI Taxonomy" id="393608"/>
    <lineage>
        <taxon>Eukaryota</taxon>
        <taxon>Viridiplantae</taxon>
        <taxon>Streptophyta</taxon>
        <taxon>Embryophyta</taxon>
        <taxon>Tracheophyta</taxon>
        <taxon>Spermatophyta</taxon>
        <taxon>Magnoliopsida</taxon>
        <taxon>eudicotyledons</taxon>
        <taxon>Gunneridae</taxon>
        <taxon>Pentapetalae</taxon>
        <taxon>Caryophyllales</taxon>
        <taxon>Cactineae</taxon>
        <taxon>Cactaceae</taxon>
        <taxon>Opuntioideae</taxon>
        <taxon>Opuntia</taxon>
    </lineage>
</organism>
<dbReference type="GO" id="GO:0046872">
    <property type="term" value="F:metal ion binding"/>
    <property type="evidence" value="ECO:0007669"/>
    <property type="project" value="UniProtKB-KW"/>
</dbReference>
<dbReference type="GO" id="GO:0031418">
    <property type="term" value="F:L-ascorbic acid binding"/>
    <property type="evidence" value="ECO:0007669"/>
    <property type="project" value="UniProtKB-KW"/>
</dbReference>
<evidence type="ECO:0000256" key="10">
    <source>
        <dbReference type="SAM" id="MobiDB-lite"/>
    </source>
</evidence>
<protein>
    <recommendedName>
        <fullName evidence="11">Fe2OG dioxygenase domain-containing protein</fullName>
    </recommendedName>
</protein>
<dbReference type="GO" id="GO:0009813">
    <property type="term" value="P:flavonoid biosynthetic process"/>
    <property type="evidence" value="ECO:0007669"/>
    <property type="project" value="UniProtKB-KW"/>
</dbReference>
<evidence type="ECO:0000256" key="9">
    <source>
        <dbReference type="RuleBase" id="RU003682"/>
    </source>
</evidence>
<dbReference type="InterPro" id="IPR044861">
    <property type="entry name" value="IPNS-like_FE2OG_OXY"/>
</dbReference>
<evidence type="ECO:0000256" key="4">
    <source>
        <dbReference type="ARBA" id="ARBA00022896"/>
    </source>
</evidence>
<dbReference type="PROSITE" id="PS51471">
    <property type="entry name" value="FE2OG_OXY"/>
    <property type="match status" value="1"/>
</dbReference>
<dbReference type="SUPFAM" id="SSF51197">
    <property type="entry name" value="Clavaminate synthase-like"/>
    <property type="match status" value="1"/>
</dbReference>
<keyword evidence="3 9" id="KW-0479">Metal-binding</keyword>
<evidence type="ECO:0000256" key="6">
    <source>
        <dbReference type="ARBA" id="ARBA00023002"/>
    </source>
</evidence>
<name>A0A7C8ZG76_OPUST</name>
<keyword evidence="6 9" id="KW-0560">Oxidoreductase</keyword>
<reference evidence="12" key="2">
    <citation type="submission" date="2020-07" db="EMBL/GenBank/DDBJ databases">
        <authorList>
            <person name="Vera ALvarez R."/>
            <person name="Arias-Moreno D.M."/>
            <person name="Jimenez-Jacinto V."/>
            <person name="Jimenez-Bremont J.F."/>
            <person name="Swaminathan K."/>
            <person name="Moose S.P."/>
            <person name="Guerrero-Gonzalez M.L."/>
            <person name="Marino-Ramirez L."/>
            <person name="Landsman D."/>
            <person name="Rodriguez-Kessler M."/>
            <person name="Delgado-Sanchez P."/>
        </authorList>
    </citation>
    <scope>NUCLEOTIDE SEQUENCE</scope>
    <source>
        <tissue evidence="12">Cladode</tissue>
    </source>
</reference>
<keyword evidence="8" id="KW-0284">Flavonoid biosynthesis</keyword>
<dbReference type="AlphaFoldDB" id="A0A7C8ZG76"/>
<evidence type="ECO:0000256" key="3">
    <source>
        <dbReference type="ARBA" id="ARBA00022723"/>
    </source>
</evidence>
<dbReference type="GO" id="GO:0051213">
    <property type="term" value="F:dioxygenase activity"/>
    <property type="evidence" value="ECO:0007669"/>
    <property type="project" value="UniProtKB-KW"/>
</dbReference>
<evidence type="ECO:0000313" key="12">
    <source>
        <dbReference type="EMBL" id="MBA4641293.1"/>
    </source>
</evidence>
<evidence type="ECO:0000256" key="5">
    <source>
        <dbReference type="ARBA" id="ARBA00022964"/>
    </source>
</evidence>
<proteinExistence type="inferred from homology"/>
<keyword evidence="5" id="KW-0223">Dioxygenase</keyword>
<dbReference type="GO" id="GO:0046148">
    <property type="term" value="P:pigment biosynthetic process"/>
    <property type="evidence" value="ECO:0007669"/>
    <property type="project" value="UniProtKB-ARBA"/>
</dbReference>
<keyword evidence="7 9" id="KW-0408">Iron</keyword>
<dbReference type="PANTHER" id="PTHR47991">
    <property type="entry name" value="OXOGLUTARATE/IRON-DEPENDENT DIOXYGENASE"/>
    <property type="match status" value="1"/>
</dbReference>
<evidence type="ECO:0000256" key="1">
    <source>
        <dbReference type="ARBA" id="ARBA00001961"/>
    </source>
</evidence>
<dbReference type="Gene3D" id="2.60.120.330">
    <property type="entry name" value="B-lactam Antibiotic, Isopenicillin N Synthase, Chain"/>
    <property type="match status" value="1"/>
</dbReference>
<accession>A0A7C8ZG76</accession>
<dbReference type="InterPro" id="IPR050295">
    <property type="entry name" value="Plant_2OG-oxidoreductases"/>
</dbReference>
<comment type="cofactor">
    <cofactor evidence="1">
        <name>L-ascorbate</name>
        <dbReference type="ChEBI" id="CHEBI:38290"/>
    </cofactor>
</comment>
<keyword evidence="4" id="KW-0847">Vitamin C</keyword>
<feature type="domain" description="Fe2OG dioxygenase" evidence="11">
    <location>
        <begin position="197"/>
        <end position="297"/>
    </location>
</feature>
<evidence type="ECO:0000259" key="11">
    <source>
        <dbReference type="PROSITE" id="PS51471"/>
    </source>
</evidence>